<evidence type="ECO:0000256" key="5">
    <source>
        <dbReference type="SAM" id="MobiDB-lite"/>
    </source>
</evidence>
<feature type="compositionally biased region" description="Gly residues" evidence="5">
    <location>
        <begin position="267"/>
        <end position="287"/>
    </location>
</feature>
<evidence type="ECO:0008006" key="9">
    <source>
        <dbReference type="Google" id="ProtNLM"/>
    </source>
</evidence>
<reference evidence="7 8" key="1">
    <citation type="submission" date="2020-10" db="EMBL/GenBank/DDBJ databases">
        <authorList>
            <person name="Sedaghatjoo S."/>
        </authorList>
    </citation>
    <scope>NUCLEOTIDE SEQUENCE [LARGE SCALE GENOMIC DNA]</scope>
    <source>
        <strain evidence="7 8">LLFL</strain>
    </source>
</reference>
<keyword evidence="2" id="KW-0677">Repeat</keyword>
<evidence type="ECO:0000256" key="6">
    <source>
        <dbReference type="SAM" id="SignalP"/>
    </source>
</evidence>
<gene>
    <name evidence="7" type="ORF">JKILLFL_G3738</name>
</gene>
<evidence type="ECO:0000256" key="3">
    <source>
        <dbReference type="ARBA" id="ARBA00022803"/>
    </source>
</evidence>
<feature type="signal peptide" evidence="6">
    <location>
        <begin position="1"/>
        <end position="24"/>
    </location>
</feature>
<evidence type="ECO:0000256" key="4">
    <source>
        <dbReference type="PROSITE-ProRule" id="PRU00339"/>
    </source>
</evidence>
<accession>A0A9N8QJU5</accession>
<proteinExistence type="inferred from homology"/>
<dbReference type="PANTHER" id="PTHR45831:SF2">
    <property type="entry name" value="LD24721P"/>
    <property type="match status" value="1"/>
</dbReference>
<feature type="repeat" description="TPR" evidence="4">
    <location>
        <begin position="196"/>
        <end position="229"/>
    </location>
</feature>
<dbReference type="InterPro" id="IPR019734">
    <property type="entry name" value="TPR_rpt"/>
</dbReference>
<dbReference type="SUPFAM" id="SSF48452">
    <property type="entry name" value="TPR-like"/>
    <property type="match status" value="1"/>
</dbReference>
<dbReference type="GO" id="GO:0006620">
    <property type="term" value="P:post-translational protein targeting to endoplasmic reticulum membrane"/>
    <property type="evidence" value="ECO:0007669"/>
    <property type="project" value="TreeGrafter"/>
</dbReference>
<feature type="compositionally biased region" description="Low complexity" evidence="5">
    <location>
        <begin position="246"/>
        <end position="261"/>
    </location>
</feature>
<evidence type="ECO:0000256" key="1">
    <source>
        <dbReference type="ARBA" id="ARBA00008175"/>
    </source>
</evidence>
<dbReference type="SMART" id="SM00028">
    <property type="entry name" value="TPR"/>
    <property type="match status" value="3"/>
</dbReference>
<dbReference type="GO" id="GO:0060090">
    <property type="term" value="F:molecular adaptor activity"/>
    <property type="evidence" value="ECO:0007669"/>
    <property type="project" value="TreeGrafter"/>
</dbReference>
<dbReference type="PROSITE" id="PS50293">
    <property type="entry name" value="TPR_REGION"/>
    <property type="match status" value="1"/>
</dbReference>
<dbReference type="FunFam" id="1.25.40.10:FF:000207">
    <property type="entry name" value="Small glutamine-rich tetratricopeptide repeat-containing protein"/>
    <property type="match status" value="1"/>
</dbReference>
<comment type="caution">
    <text evidence="7">The sequence shown here is derived from an EMBL/GenBank/DDBJ whole genome shotgun (WGS) entry which is preliminary data.</text>
</comment>
<keyword evidence="6" id="KW-0732">Signal</keyword>
<feature type="chain" id="PRO_5041192402" description="SGTA homodimerisation domain-containing protein" evidence="6">
    <location>
        <begin position="25"/>
        <end position="366"/>
    </location>
</feature>
<dbReference type="Pfam" id="PF00515">
    <property type="entry name" value="TPR_1"/>
    <property type="match status" value="1"/>
</dbReference>
<name>A0A9N8QJU5_9BASI</name>
<feature type="repeat" description="TPR" evidence="4">
    <location>
        <begin position="162"/>
        <end position="195"/>
    </location>
</feature>
<keyword evidence="3 4" id="KW-0802">TPR repeat</keyword>
<dbReference type="PROSITE" id="PS50005">
    <property type="entry name" value="TPR"/>
    <property type="match status" value="3"/>
</dbReference>
<dbReference type="InterPro" id="IPR047150">
    <property type="entry name" value="SGT"/>
</dbReference>
<evidence type="ECO:0000256" key="2">
    <source>
        <dbReference type="ARBA" id="ARBA00022737"/>
    </source>
</evidence>
<keyword evidence="8" id="KW-1185">Reference proteome</keyword>
<dbReference type="GO" id="GO:0016020">
    <property type="term" value="C:membrane"/>
    <property type="evidence" value="ECO:0007669"/>
    <property type="project" value="TreeGrafter"/>
</dbReference>
<dbReference type="EMBL" id="CAJHJF010001328">
    <property type="protein sequence ID" value="CAD6915100.1"/>
    <property type="molecule type" value="Genomic_DNA"/>
</dbReference>
<dbReference type="OrthoDB" id="2335338at2759"/>
<feature type="repeat" description="TPR" evidence="4">
    <location>
        <begin position="128"/>
        <end position="161"/>
    </location>
</feature>
<organism evidence="7 8">
    <name type="scientific">Tilletia laevis</name>
    <dbReference type="NCBI Taxonomy" id="157183"/>
    <lineage>
        <taxon>Eukaryota</taxon>
        <taxon>Fungi</taxon>
        <taxon>Dikarya</taxon>
        <taxon>Basidiomycota</taxon>
        <taxon>Ustilaginomycotina</taxon>
        <taxon>Exobasidiomycetes</taxon>
        <taxon>Tilletiales</taxon>
        <taxon>Tilletiaceae</taxon>
        <taxon>Tilletia</taxon>
    </lineage>
</organism>
<dbReference type="InterPro" id="IPR011990">
    <property type="entry name" value="TPR-like_helical_dom_sf"/>
</dbReference>
<evidence type="ECO:0000313" key="8">
    <source>
        <dbReference type="Proteomes" id="UP000836404"/>
    </source>
</evidence>
<dbReference type="PANTHER" id="PTHR45831">
    <property type="entry name" value="LD24721P"/>
    <property type="match status" value="1"/>
</dbReference>
<dbReference type="Pfam" id="PF13414">
    <property type="entry name" value="TPR_11"/>
    <property type="match status" value="1"/>
</dbReference>
<dbReference type="Gene3D" id="1.25.40.10">
    <property type="entry name" value="Tetratricopeptide repeat domain"/>
    <property type="match status" value="1"/>
</dbReference>
<dbReference type="AlphaFoldDB" id="A0A9N8QJU5"/>
<dbReference type="GO" id="GO:0072380">
    <property type="term" value="C:TRC complex"/>
    <property type="evidence" value="ECO:0007669"/>
    <property type="project" value="TreeGrafter"/>
</dbReference>
<protein>
    <recommendedName>
        <fullName evidence="9">SGTA homodimerisation domain-containing protein</fullName>
    </recommendedName>
</protein>
<dbReference type="Proteomes" id="UP000836404">
    <property type="component" value="Unassembled WGS sequence"/>
</dbReference>
<comment type="similarity">
    <text evidence="1">Belongs to the SGT family.</text>
</comment>
<feature type="region of interest" description="Disordered" evidence="5">
    <location>
        <begin position="242"/>
        <end position="287"/>
    </location>
</feature>
<sequence>MAAAAPTSALAKSVLAWLQAPATASSVNDDAKRAELSKAADALATAFDLDTSASAPGGPGLAQIYDIFLRTQSKLSGASAGAAPAAAATAGAAGAASTSTSEAAPAAAAASAAAVKKQEVSEADKAKAEQAKAEGNKAMSSKDYGGAIAAYDEAIEHDPTNPVYYSNRAAAYSQIQQHDKAIEDASMAKELDPSFARAYSRLGHALFSAGRFQEAVEAYEAGLAIDPSNAVMKNGLEASRKQVGGASSSSSAASPSSAADSLSREGGLPGAGPGGLGAFPGFGGENGGGAGGMPDLGALLNNPQLMQMAQSMMGNGGLEGLMNNPMLRNLMNDPNMQQMARNMMRGAGGGGAGGGAGAGGAGNMFG</sequence>
<evidence type="ECO:0000313" key="7">
    <source>
        <dbReference type="EMBL" id="CAD6915100.1"/>
    </source>
</evidence>